<dbReference type="Proteomes" id="UP000677616">
    <property type="component" value="Chromosome"/>
</dbReference>
<gene>
    <name evidence="2" type="ORF">INT76_01990</name>
</gene>
<feature type="transmembrane region" description="Helical" evidence="1">
    <location>
        <begin position="182"/>
        <end position="202"/>
    </location>
</feature>
<feature type="transmembrane region" description="Helical" evidence="1">
    <location>
        <begin position="70"/>
        <end position="96"/>
    </location>
</feature>
<feature type="transmembrane region" description="Helical" evidence="1">
    <location>
        <begin position="214"/>
        <end position="231"/>
    </location>
</feature>
<dbReference type="EMBL" id="CP073084">
    <property type="protein sequence ID" value="QUE54683.1"/>
    <property type="molecule type" value="Genomic_DNA"/>
</dbReference>
<evidence type="ECO:0000256" key="1">
    <source>
        <dbReference type="SAM" id="Phobius"/>
    </source>
</evidence>
<dbReference type="InterPro" id="IPR026898">
    <property type="entry name" value="PrsW"/>
</dbReference>
<keyword evidence="1" id="KW-0472">Membrane</keyword>
<evidence type="ECO:0000313" key="2">
    <source>
        <dbReference type="EMBL" id="QUE54683.1"/>
    </source>
</evidence>
<keyword evidence="1" id="KW-1133">Transmembrane helix</keyword>
<keyword evidence="1" id="KW-0812">Transmembrane</keyword>
<name>A0ABX7YLX2_9STRE</name>
<keyword evidence="3" id="KW-1185">Reference proteome</keyword>
<organism evidence="2 3">
    <name type="scientific">Streptococcus oriscaviae</name>
    <dbReference type="NCBI Taxonomy" id="2781599"/>
    <lineage>
        <taxon>Bacteria</taxon>
        <taxon>Bacillati</taxon>
        <taxon>Bacillota</taxon>
        <taxon>Bacilli</taxon>
        <taxon>Lactobacillales</taxon>
        <taxon>Streptococcaceae</taxon>
        <taxon>Streptococcus</taxon>
    </lineage>
</organism>
<proteinExistence type="predicted"/>
<dbReference type="PROSITE" id="PS51257">
    <property type="entry name" value="PROKAR_LIPOPROTEIN"/>
    <property type="match status" value="1"/>
</dbReference>
<feature type="transmembrane region" description="Helical" evidence="1">
    <location>
        <begin position="243"/>
        <end position="261"/>
    </location>
</feature>
<dbReference type="Pfam" id="PF13367">
    <property type="entry name" value="PrsW-protease"/>
    <property type="match status" value="1"/>
</dbReference>
<dbReference type="RefSeq" id="WP_212571630.1">
    <property type="nucleotide sequence ID" value="NZ_CP073084.1"/>
</dbReference>
<keyword evidence="2" id="KW-0482">Metalloprotease</keyword>
<feature type="transmembrane region" description="Helical" evidence="1">
    <location>
        <begin position="34"/>
        <end position="58"/>
    </location>
</feature>
<dbReference type="GO" id="GO:0008237">
    <property type="term" value="F:metallopeptidase activity"/>
    <property type="evidence" value="ECO:0007669"/>
    <property type="project" value="UniProtKB-KW"/>
</dbReference>
<reference evidence="2 3" key="1">
    <citation type="submission" date="2021-04" db="EMBL/GenBank/DDBJ databases">
        <title>Complete genome sequence of a novel Streptococcus species.</title>
        <authorList>
            <person name="Teng J.L.L."/>
        </authorList>
    </citation>
    <scope>NUCLEOTIDE SEQUENCE [LARGE SCALE GENOMIC DNA]</scope>
    <source>
        <strain evidence="2 3">HKU75</strain>
    </source>
</reference>
<protein>
    <submittedName>
        <fullName evidence="2">PrsW family intramembrane metalloprotease</fullName>
    </submittedName>
</protein>
<accession>A0ABX7YLX2</accession>
<keyword evidence="2" id="KW-0645">Protease</keyword>
<sequence length="272" mass="30057">MKLIIFLAVWGFFSGCKILLTFFGKPNGLEAKYPLFFLTISLVALYVIPMIFLIRYLAKRFDISKKVVHLSWVLGITASYYFSGIGQTLLGAFWLLVVKPPQSFIDAWGAAVTAPIHEEVGKGLVVLLVLLLFKQLNLKNALVSGLIVGLSFQVVEDCVYTFQQIFTAKTDGFATLIERIVHAGGTHWTFSLVFAVGMVALISKNRGMTKTQGLFWLSMAVLAHFLLNTPFNAGLTSDTAEVTILMLCFNLCLALAAFKSVDRIENNIEKSA</sequence>
<keyword evidence="2" id="KW-0378">Hydrolase</keyword>
<evidence type="ECO:0000313" key="3">
    <source>
        <dbReference type="Proteomes" id="UP000677616"/>
    </source>
</evidence>